<evidence type="ECO:0000256" key="4">
    <source>
        <dbReference type="ARBA" id="ARBA00022729"/>
    </source>
</evidence>
<keyword evidence="7" id="KW-0443">Lipid metabolism</keyword>
<sequence length="377" mass="41819">MAMNTMSSLFASLSFSSSFFFFFFFLFVQLQARGLGRVAPALYVFGDSVMDPGNNVFLNTPVKVNFTPYGIDFPGGPTGRFTNGYTIADFWYKWSNNRSHEPIPLPYLHPLSKQKSNTKGFNYASGTAGILPNTSRNIGENLPLGQQVKLFKETAEQYLPSLGAYNNRAELSNALSKSIFVVCMGSNDYINYLEPGSNTSKLYNAEQFGEFLVNELGRHLQELYNLGARKFVVFEIAPLGCLPDVIDKTKPSTICDEQINGLVSIFNTKLGVKLDELKSILNGSTFVTAKSYRFIHDIIHAPLHYGFTDSRQPCCASEIDGSGDCKPGAVPCQGRDSHVFWDRVHPTEALYKHIASECFNGKGLCTPMNIIRLAGKH</sequence>
<dbReference type="GO" id="GO:0016042">
    <property type="term" value="P:lipid catabolic process"/>
    <property type="evidence" value="ECO:0007669"/>
    <property type="project" value="UniProtKB-KW"/>
</dbReference>
<dbReference type="Gene3D" id="3.40.50.1110">
    <property type="entry name" value="SGNH hydrolase"/>
    <property type="match status" value="1"/>
</dbReference>
<keyword evidence="9" id="KW-1185">Reference proteome</keyword>
<dbReference type="InterPro" id="IPR036514">
    <property type="entry name" value="SGNH_hydro_sf"/>
</dbReference>
<evidence type="ECO:0000256" key="6">
    <source>
        <dbReference type="ARBA" id="ARBA00022963"/>
    </source>
</evidence>
<evidence type="ECO:0000256" key="3">
    <source>
        <dbReference type="ARBA" id="ARBA00022525"/>
    </source>
</evidence>
<keyword evidence="5" id="KW-0378">Hydrolase</keyword>
<dbReference type="CDD" id="cd01837">
    <property type="entry name" value="SGNH_plant_lipase_like"/>
    <property type="match status" value="1"/>
</dbReference>
<evidence type="ECO:0008006" key="10">
    <source>
        <dbReference type="Google" id="ProtNLM"/>
    </source>
</evidence>
<reference evidence="8" key="1">
    <citation type="submission" date="2019-11" db="EMBL/GenBank/DDBJ databases">
        <authorList>
            <person name="Liu Y."/>
            <person name="Hou J."/>
            <person name="Li T.-Q."/>
            <person name="Guan C.-H."/>
            <person name="Wu X."/>
            <person name="Wu H.-Z."/>
            <person name="Ling F."/>
            <person name="Zhang R."/>
            <person name="Shi X.-G."/>
            <person name="Ren J.-P."/>
            <person name="Chen E.-F."/>
            <person name="Sun J.-M."/>
        </authorList>
    </citation>
    <scope>NUCLEOTIDE SEQUENCE</scope>
    <source>
        <strain evidence="8">Adult_tree_wgs_1</strain>
        <tissue evidence="8">Leaves</tissue>
    </source>
</reference>
<dbReference type="PANTHER" id="PTHR45650:SF43">
    <property type="entry name" value="GDSL ESTERASE_LIPASE 7-LIKE"/>
    <property type="match status" value="1"/>
</dbReference>
<protein>
    <recommendedName>
        <fullName evidence="10">GDSL esterase/lipase</fullName>
    </recommendedName>
</protein>
<proteinExistence type="inferred from homology"/>
<evidence type="ECO:0000256" key="2">
    <source>
        <dbReference type="ARBA" id="ARBA00008668"/>
    </source>
</evidence>
<accession>A0A834GLC2</accession>
<evidence type="ECO:0000313" key="9">
    <source>
        <dbReference type="Proteomes" id="UP000626092"/>
    </source>
</evidence>
<dbReference type="OrthoDB" id="1600564at2759"/>
<dbReference type="InterPro" id="IPR001087">
    <property type="entry name" value="GDSL"/>
</dbReference>
<comment type="caution">
    <text evidence="8">The sequence shown here is derived from an EMBL/GenBank/DDBJ whole genome shotgun (WGS) entry which is preliminary data.</text>
</comment>
<dbReference type="InterPro" id="IPR035669">
    <property type="entry name" value="SGNH_plant_lipase-like"/>
</dbReference>
<name>A0A834GLC2_RHOSS</name>
<dbReference type="Pfam" id="PF00657">
    <property type="entry name" value="Lipase_GDSL"/>
    <property type="match status" value="1"/>
</dbReference>
<dbReference type="Proteomes" id="UP000626092">
    <property type="component" value="Unassembled WGS sequence"/>
</dbReference>
<evidence type="ECO:0000256" key="1">
    <source>
        <dbReference type="ARBA" id="ARBA00004613"/>
    </source>
</evidence>
<evidence type="ECO:0000313" key="8">
    <source>
        <dbReference type="EMBL" id="KAF7135104.1"/>
    </source>
</evidence>
<dbReference type="GO" id="GO:0005576">
    <property type="term" value="C:extracellular region"/>
    <property type="evidence" value="ECO:0007669"/>
    <property type="project" value="UniProtKB-SubCell"/>
</dbReference>
<dbReference type="AlphaFoldDB" id="A0A834GLC2"/>
<dbReference type="PANTHER" id="PTHR45650">
    <property type="entry name" value="GDSL-LIKE LIPASE/ACYLHYDROLASE-RELATED"/>
    <property type="match status" value="1"/>
</dbReference>
<dbReference type="EMBL" id="WJXA01000008">
    <property type="protein sequence ID" value="KAF7135104.1"/>
    <property type="molecule type" value="Genomic_DNA"/>
</dbReference>
<evidence type="ECO:0000256" key="7">
    <source>
        <dbReference type="ARBA" id="ARBA00023098"/>
    </source>
</evidence>
<organism evidence="8 9">
    <name type="scientific">Rhododendron simsii</name>
    <name type="common">Sims's rhododendron</name>
    <dbReference type="NCBI Taxonomy" id="118357"/>
    <lineage>
        <taxon>Eukaryota</taxon>
        <taxon>Viridiplantae</taxon>
        <taxon>Streptophyta</taxon>
        <taxon>Embryophyta</taxon>
        <taxon>Tracheophyta</taxon>
        <taxon>Spermatophyta</taxon>
        <taxon>Magnoliopsida</taxon>
        <taxon>eudicotyledons</taxon>
        <taxon>Gunneridae</taxon>
        <taxon>Pentapetalae</taxon>
        <taxon>asterids</taxon>
        <taxon>Ericales</taxon>
        <taxon>Ericaceae</taxon>
        <taxon>Ericoideae</taxon>
        <taxon>Rhodoreae</taxon>
        <taxon>Rhododendron</taxon>
    </lineage>
</organism>
<comment type="similarity">
    <text evidence="2">Belongs to the 'GDSL' lipolytic enzyme family.</text>
</comment>
<gene>
    <name evidence="8" type="ORF">RHSIM_Rhsim08G0184800</name>
</gene>
<dbReference type="InterPro" id="IPR051238">
    <property type="entry name" value="GDSL_esterase/lipase"/>
</dbReference>
<dbReference type="GO" id="GO:0016788">
    <property type="term" value="F:hydrolase activity, acting on ester bonds"/>
    <property type="evidence" value="ECO:0007669"/>
    <property type="project" value="InterPro"/>
</dbReference>
<keyword evidence="4" id="KW-0732">Signal</keyword>
<evidence type="ECO:0000256" key="5">
    <source>
        <dbReference type="ARBA" id="ARBA00022801"/>
    </source>
</evidence>
<keyword evidence="3" id="KW-0964">Secreted</keyword>
<keyword evidence="6" id="KW-0442">Lipid degradation</keyword>
<comment type="subcellular location">
    <subcellularLocation>
        <location evidence="1">Secreted</location>
    </subcellularLocation>
</comment>